<dbReference type="RefSeq" id="WP_163133985.1">
    <property type="nucleotide sequence ID" value="NZ_JAYDYW010000011.1"/>
</dbReference>
<evidence type="ECO:0000256" key="1">
    <source>
        <dbReference type="ARBA" id="ARBA00004377"/>
    </source>
</evidence>
<feature type="domain" description="Type II secretion system protein GspI C-terminal" evidence="10">
    <location>
        <begin position="41"/>
        <end position="119"/>
    </location>
</feature>
<evidence type="ECO:0000256" key="5">
    <source>
        <dbReference type="ARBA" id="ARBA00022519"/>
    </source>
</evidence>
<keyword evidence="5 9" id="KW-0997">Cell inner membrane</keyword>
<keyword evidence="6" id="KW-0812">Transmembrane</keyword>
<dbReference type="InterPro" id="IPR012902">
    <property type="entry name" value="N_methyl_site"/>
</dbReference>
<evidence type="ECO:0000256" key="9">
    <source>
        <dbReference type="RuleBase" id="RU368030"/>
    </source>
</evidence>
<dbReference type="InterPro" id="IPR003413">
    <property type="entry name" value="T2SS_GspI_C"/>
</dbReference>
<keyword evidence="8" id="KW-0472">Membrane</keyword>
<dbReference type="InterPro" id="IPR010052">
    <property type="entry name" value="T2SS_protein-GspI"/>
</dbReference>
<evidence type="ECO:0000256" key="7">
    <source>
        <dbReference type="ARBA" id="ARBA00022989"/>
    </source>
</evidence>
<dbReference type="NCBIfam" id="TIGR02532">
    <property type="entry name" value="IV_pilin_GFxxxE"/>
    <property type="match status" value="1"/>
</dbReference>
<comment type="caution">
    <text evidence="11">The sequence shown here is derived from an EMBL/GenBank/DDBJ whole genome shotgun (WGS) entry which is preliminary data.</text>
</comment>
<dbReference type="PANTHER" id="PTHR38779:SF2">
    <property type="entry name" value="TYPE II SECRETION SYSTEM PROTEIN I-RELATED"/>
    <property type="match status" value="1"/>
</dbReference>
<evidence type="ECO:0000256" key="4">
    <source>
        <dbReference type="ARBA" id="ARBA00022481"/>
    </source>
</evidence>
<keyword evidence="12" id="KW-1185">Reference proteome</keyword>
<reference evidence="12" key="1">
    <citation type="submission" date="2023-07" db="EMBL/GenBank/DDBJ databases">
        <title>Draft genome sequence of Agarivorans aestuarii strain ZMCS4, a CAZymes producing bacteria isolated from the marine brown algae Clodostephus spongiosus.</title>
        <authorList>
            <person name="Lorente B."/>
            <person name="Cabral C."/>
            <person name="Frias J."/>
            <person name="Faria J."/>
            <person name="Toubarro D."/>
        </authorList>
    </citation>
    <scope>NUCLEOTIDE SEQUENCE [LARGE SCALE GENOMIC DNA]</scope>
    <source>
        <strain evidence="12">ZMCS4</strain>
    </source>
</reference>
<comment type="similarity">
    <text evidence="2 9">Belongs to the GSP I family.</text>
</comment>
<dbReference type="PANTHER" id="PTHR38779">
    <property type="entry name" value="TYPE II SECRETION SYSTEM PROTEIN I-RELATED"/>
    <property type="match status" value="1"/>
</dbReference>
<dbReference type="SUPFAM" id="SSF54523">
    <property type="entry name" value="Pili subunits"/>
    <property type="match status" value="1"/>
</dbReference>
<keyword evidence="4 9" id="KW-0488">Methylation</keyword>
<gene>
    <name evidence="11" type="primary">gspI</name>
    <name evidence="11" type="ORF">SNR37_000491</name>
</gene>
<dbReference type="Proteomes" id="UP001310248">
    <property type="component" value="Unassembled WGS sequence"/>
</dbReference>
<proteinExistence type="inferred from homology"/>
<comment type="subcellular location">
    <subcellularLocation>
        <location evidence="1 9">Cell inner membrane</location>
        <topology evidence="1 9">Single-pass membrane protein</topology>
    </subcellularLocation>
</comment>
<comment type="PTM">
    <text evidence="9">Cleaved by prepilin peptidase.</text>
</comment>
<evidence type="ECO:0000256" key="6">
    <source>
        <dbReference type="ARBA" id="ARBA00022692"/>
    </source>
</evidence>
<organism evidence="11 12">
    <name type="scientific">Agarivorans aestuarii</name>
    <dbReference type="NCBI Taxonomy" id="1563703"/>
    <lineage>
        <taxon>Bacteria</taxon>
        <taxon>Pseudomonadati</taxon>
        <taxon>Pseudomonadota</taxon>
        <taxon>Gammaproteobacteria</taxon>
        <taxon>Alteromonadales</taxon>
        <taxon>Alteromonadaceae</taxon>
        <taxon>Agarivorans</taxon>
    </lineage>
</organism>
<dbReference type="EMBL" id="JAYDYW010000011">
    <property type="protein sequence ID" value="MEE1675166.1"/>
    <property type="molecule type" value="Genomic_DNA"/>
</dbReference>
<accession>A0ABU7G761</accession>
<dbReference type="Pfam" id="PF02501">
    <property type="entry name" value="T2SSI"/>
    <property type="match status" value="1"/>
</dbReference>
<evidence type="ECO:0000313" key="12">
    <source>
        <dbReference type="Proteomes" id="UP001310248"/>
    </source>
</evidence>
<dbReference type="InterPro" id="IPR045584">
    <property type="entry name" value="Pilin-like"/>
</dbReference>
<evidence type="ECO:0000259" key="10">
    <source>
        <dbReference type="Pfam" id="PF02501"/>
    </source>
</evidence>
<keyword evidence="3" id="KW-1003">Cell membrane</keyword>
<keyword evidence="7" id="KW-1133">Transmembrane helix</keyword>
<dbReference type="Pfam" id="PF07963">
    <property type="entry name" value="N_methyl"/>
    <property type="match status" value="1"/>
</dbReference>
<sequence>MNKQRGMTLLEVMVALAVLAIAGTAVMKSASENLRSLTYIQDKTFALWIADNQMAELKLSNTWPGTASRKGTTKFGDIDWHWRSQGVATGDPNFVAVTISVYRNAEEKAALAEITSYVSR</sequence>
<dbReference type="PROSITE" id="PS00409">
    <property type="entry name" value="PROKAR_NTER_METHYL"/>
    <property type="match status" value="1"/>
</dbReference>
<evidence type="ECO:0000256" key="2">
    <source>
        <dbReference type="ARBA" id="ARBA00008358"/>
    </source>
</evidence>
<comment type="function">
    <text evidence="9">Component of the type II secretion system required for the energy-dependent secretion of extracellular factors such as proteases and toxins from the periplasm.</text>
</comment>
<name>A0ABU7G761_9ALTE</name>
<dbReference type="NCBIfam" id="TIGR01707">
    <property type="entry name" value="gspI"/>
    <property type="match status" value="1"/>
</dbReference>
<evidence type="ECO:0000256" key="3">
    <source>
        <dbReference type="ARBA" id="ARBA00022475"/>
    </source>
</evidence>
<evidence type="ECO:0000313" key="11">
    <source>
        <dbReference type="EMBL" id="MEE1675166.1"/>
    </source>
</evidence>
<evidence type="ECO:0000256" key="8">
    <source>
        <dbReference type="ARBA" id="ARBA00023136"/>
    </source>
</evidence>
<comment type="subunit">
    <text evidence="9">Type II secretion is composed of four main components: the outer membrane complex, the inner membrane complex, the cytoplasmic secretion ATPase and the periplasm-spanning pseudopilus.</text>
</comment>
<dbReference type="Gene3D" id="3.30.1300.30">
    <property type="entry name" value="GSPII I/J protein-like"/>
    <property type="match status" value="1"/>
</dbReference>
<protein>
    <recommendedName>
        <fullName evidence="9">Type II secretion system protein I</fullName>
        <shortName evidence="9">T2SS minor pseudopilin I</shortName>
    </recommendedName>
</protein>